<feature type="domain" description="HTH hxlR-type" evidence="1">
    <location>
        <begin position="4"/>
        <end position="60"/>
    </location>
</feature>
<dbReference type="Gene3D" id="1.10.10.10">
    <property type="entry name" value="Winged helix-like DNA-binding domain superfamily/Winged helix DNA-binding domain"/>
    <property type="match status" value="1"/>
</dbReference>
<evidence type="ECO:0000313" key="3">
    <source>
        <dbReference type="Proteomes" id="UP000070344"/>
    </source>
</evidence>
<evidence type="ECO:0000313" key="2">
    <source>
        <dbReference type="EMBL" id="KXA99412.1"/>
    </source>
</evidence>
<gene>
    <name evidence="2" type="ORF">AKJ41_05470</name>
</gene>
<sequence>SHVRELRERIGGSASTVQTRIREMKEEELVEESRQDNFPFKKILKLTELGADVVDILKNFEGIEQRREIETVTFNMERELGLLNILLHRT</sequence>
<dbReference type="InterPro" id="IPR036390">
    <property type="entry name" value="WH_DNA-bd_sf"/>
</dbReference>
<dbReference type="Pfam" id="PF01638">
    <property type="entry name" value="HxlR"/>
    <property type="match status" value="1"/>
</dbReference>
<name>A0A133UYY7_9EURY</name>
<dbReference type="SUPFAM" id="SSF46785">
    <property type="entry name" value="Winged helix' DNA-binding domain"/>
    <property type="match status" value="1"/>
</dbReference>
<evidence type="ECO:0000259" key="1">
    <source>
        <dbReference type="Pfam" id="PF01638"/>
    </source>
</evidence>
<dbReference type="AlphaFoldDB" id="A0A133UYY7"/>
<dbReference type="EMBL" id="LHXV01000090">
    <property type="protein sequence ID" value="KXA99412.1"/>
    <property type="molecule type" value="Genomic_DNA"/>
</dbReference>
<protein>
    <recommendedName>
        <fullName evidence="1">HTH hxlR-type domain-containing protein</fullName>
    </recommendedName>
</protein>
<keyword evidence="3" id="KW-1185">Reference proteome</keyword>
<comment type="caution">
    <text evidence="2">The sequence shown here is derived from an EMBL/GenBank/DDBJ whole genome shotgun (WGS) entry which is preliminary data.</text>
</comment>
<dbReference type="InterPro" id="IPR036388">
    <property type="entry name" value="WH-like_DNA-bd_sf"/>
</dbReference>
<organism evidence="2 3">
    <name type="scientific">candidate division MSBL1 archaeon SCGC-AAA259O05</name>
    <dbReference type="NCBI Taxonomy" id="1698271"/>
    <lineage>
        <taxon>Archaea</taxon>
        <taxon>Methanobacteriati</taxon>
        <taxon>Methanobacteriota</taxon>
        <taxon>candidate division MSBL1</taxon>
    </lineage>
</organism>
<feature type="non-terminal residue" evidence="2">
    <location>
        <position position="1"/>
    </location>
</feature>
<dbReference type="InterPro" id="IPR002577">
    <property type="entry name" value="HTH_HxlR"/>
</dbReference>
<accession>A0A133UYY7</accession>
<proteinExistence type="predicted"/>
<dbReference type="Proteomes" id="UP000070344">
    <property type="component" value="Unassembled WGS sequence"/>
</dbReference>
<reference evidence="2 3" key="1">
    <citation type="journal article" date="2016" name="Sci. Rep.">
        <title>Metabolic traits of an uncultured archaeal lineage -MSBL1- from brine pools of the Red Sea.</title>
        <authorList>
            <person name="Mwirichia R."/>
            <person name="Alam I."/>
            <person name="Rashid M."/>
            <person name="Vinu M."/>
            <person name="Ba-Alawi W."/>
            <person name="Anthony Kamau A."/>
            <person name="Kamanda Ngugi D."/>
            <person name="Goker M."/>
            <person name="Klenk H.P."/>
            <person name="Bajic V."/>
            <person name="Stingl U."/>
        </authorList>
    </citation>
    <scope>NUCLEOTIDE SEQUENCE [LARGE SCALE GENOMIC DNA]</scope>
    <source>
        <strain evidence="2">SCGC-AAA259O05</strain>
    </source>
</reference>